<keyword evidence="1" id="KW-0175">Coiled coil</keyword>
<sequence length="466" mass="51081">MSKDEMDNDVLSYLNDVEVNDFPNPLVDKGTSGFDQGTTGLDKEASNVADKEAKIGAEIEGQTDDFFTESNNIPVLNSFDVNELAEKNSPKDSLVIPAGQVAAAADDDQGMSTLPEALLTAATEGGDKPPAFMYRKHTSAEELAFLEKYNPRRAKRIIDKRKSARMAKEKKRLQASKDRERHQMLTTKATDLSNELSSKEEEVKSLRSEIVDWNNRMNAVVQQKLLNRSLSNQLRHENEQLRLQTGLNQLRYENEQLRLQTGLISQNIGGTGTSFNHYTQRTGQIPPNGSTRTSYDLYTQTAGQIPPNGGTGTGYDLYTQMTGQISPNGGTRTGYDLYTQTTGQIPPIDLYTQTAGQIPPNGSTGTGYDLYIQTARQIPPNDGTGIGFDLYTQMAKQIPPNGGTGTSYDLYTQTTGQIPPNGGTRTSYDLYTQQKTGQIPPSGGTRTSYDLYTQQKTGQIPPSGGI</sequence>
<reference evidence="3" key="2">
    <citation type="submission" date="2023-02" db="EMBL/GenBank/DDBJ databases">
        <authorList>
            <person name="Swenson N.G."/>
            <person name="Wegrzyn J.L."/>
            <person name="Mcevoy S.L."/>
        </authorList>
    </citation>
    <scope>NUCLEOTIDE SEQUENCE</scope>
    <source>
        <strain evidence="3">91603</strain>
        <tissue evidence="3">Leaf</tissue>
    </source>
</reference>
<dbReference type="PANTHER" id="PTHR13690:SF124">
    <property type="entry name" value="TRANSCRIPTION FACTOR RF2A"/>
    <property type="match status" value="1"/>
</dbReference>
<gene>
    <name evidence="3" type="ORF">LWI28_020865</name>
</gene>
<comment type="caution">
    <text evidence="3">The sequence shown here is derived from an EMBL/GenBank/DDBJ whole genome shotgun (WGS) entry which is preliminary data.</text>
</comment>
<organism evidence="3 4">
    <name type="scientific">Acer negundo</name>
    <name type="common">Box elder</name>
    <dbReference type="NCBI Taxonomy" id="4023"/>
    <lineage>
        <taxon>Eukaryota</taxon>
        <taxon>Viridiplantae</taxon>
        <taxon>Streptophyta</taxon>
        <taxon>Embryophyta</taxon>
        <taxon>Tracheophyta</taxon>
        <taxon>Spermatophyta</taxon>
        <taxon>Magnoliopsida</taxon>
        <taxon>eudicotyledons</taxon>
        <taxon>Gunneridae</taxon>
        <taxon>Pentapetalae</taxon>
        <taxon>rosids</taxon>
        <taxon>malvids</taxon>
        <taxon>Sapindales</taxon>
        <taxon>Sapindaceae</taxon>
        <taxon>Hippocastanoideae</taxon>
        <taxon>Acereae</taxon>
        <taxon>Acer</taxon>
    </lineage>
</organism>
<proteinExistence type="predicted"/>
<accession>A0AAD5NR43</accession>
<feature type="coiled-coil region" evidence="1">
    <location>
        <begin position="182"/>
        <end position="223"/>
    </location>
</feature>
<dbReference type="Proteomes" id="UP001064489">
    <property type="component" value="Chromosome 5"/>
</dbReference>
<dbReference type="EMBL" id="JAJSOW010000102">
    <property type="protein sequence ID" value="KAI9177940.1"/>
    <property type="molecule type" value="Genomic_DNA"/>
</dbReference>
<evidence type="ECO:0000256" key="2">
    <source>
        <dbReference type="SAM" id="MobiDB-lite"/>
    </source>
</evidence>
<name>A0AAD5NR43_ACENE</name>
<feature type="region of interest" description="Disordered" evidence="2">
    <location>
        <begin position="435"/>
        <end position="466"/>
    </location>
</feature>
<reference evidence="3" key="1">
    <citation type="journal article" date="2022" name="Plant J.">
        <title>Strategies of tolerance reflected in two North American maple genomes.</title>
        <authorList>
            <person name="McEvoy S.L."/>
            <person name="Sezen U.U."/>
            <person name="Trouern-Trend A."/>
            <person name="McMahon S.M."/>
            <person name="Schaberg P.G."/>
            <person name="Yang J."/>
            <person name="Wegrzyn J.L."/>
            <person name="Swenson N.G."/>
        </authorList>
    </citation>
    <scope>NUCLEOTIDE SEQUENCE</scope>
    <source>
        <strain evidence="3">91603</strain>
    </source>
</reference>
<dbReference type="GO" id="GO:0005634">
    <property type="term" value="C:nucleus"/>
    <property type="evidence" value="ECO:0007669"/>
    <property type="project" value="TreeGrafter"/>
</dbReference>
<feature type="compositionally biased region" description="Polar residues" evidence="2">
    <location>
        <begin position="435"/>
        <end position="460"/>
    </location>
</feature>
<evidence type="ECO:0000256" key="1">
    <source>
        <dbReference type="SAM" id="Coils"/>
    </source>
</evidence>
<evidence type="ECO:0000313" key="4">
    <source>
        <dbReference type="Proteomes" id="UP001064489"/>
    </source>
</evidence>
<dbReference type="PANTHER" id="PTHR13690">
    <property type="entry name" value="TRANSCRIPTION FACTOR POSF21-RELATED"/>
    <property type="match status" value="1"/>
</dbReference>
<keyword evidence="4" id="KW-1185">Reference proteome</keyword>
<dbReference type="AlphaFoldDB" id="A0AAD5NR43"/>
<dbReference type="GO" id="GO:0003700">
    <property type="term" value="F:DNA-binding transcription factor activity"/>
    <property type="evidence" value="ECO:0007669"/>
    <property type="project" value="TreeGrafter"/>
</dbReference>
<protein>
    <recommendedName>
        <fullName evidence="5">BZIP domain-containing protein</fullName>
    </recommendedName>
</protein>
<evidence type="ECO:0000313" key="3">
    <source>
        <dbReference type="EMBL" id="KAI9177940.1"/>
    </source>
</evidence>
<evidence type="ECO:0008006" key="5">
    <source>
        <dbReference type="Google" id="ProtNLM"/>
    </source>
</evidence>